<feature type="compositionally biased region" description="Basic and acidic residues" evidence="1">
    <location>
        <begin position="1"/>
        <end position="24"/>
    </location>
</feature>
<sequence>MTEGKNPRDVNAKPNDKPVKKPVEYRGGFYTKAEKEK</sequence>
<accession>A0A285D0Q5</accession>
<reference evidence="2 3" key="1">
    <citation type="submission" date="2017-08" db="EMBL/GenBank/DDBJ databases">
        <authorList>
            <person name="de Groot N.N."/>
        </authorList>
    </citation>
    <scope>NUCLEOTIDE SEQUENCE [LARGE SCALE GENOMIC DNA]</scope>
    <source>
        <strain evidence="2 3">JC228</strain>
    </source>
</reference>
<name>A0A285D0Q5_9BACI</name>
<evidence type="ECO:0000256" key="1">
    <source>
        <dbReference type="SAM" id="MobiDB-lite"/>
    </source>
</evidence>
<feature type="region of interest" description="Disordered" evidence="1">
    <location>
        <begin position="1"/>
        <end position="37"/>
    </location>
</feature>
<keyword evidence="3" id="KW-1185">Reference proteome</keyword>
<protein>
    <submittedName>
        <fullName evidence="2">Uncharacterized protein</fullName>
    </submittedName>
</protein>
<dbReference type="AlphaFoldDB" id="A0A285D0Q5"/>
<evidence type="ECO:0000313" key="2">
    <source>
        <dbReference type="EMBL" id="SNX72763.1"/>
    </source>
</evidence>
<organism evidence="2 3">
    <name type="scientific">Bacillus oleivorans</name>
    <dbReference type="NCBI Taxonomy" id="1448271"/>
    <lineage>
        <taxon>Bacteria</taxon>
        <taxon>Bacillati</taxon>
        <taxon>Bacillota</taxon>
        <taxon>Bacilli</taxon>
        <taxon>Bacillales</taxon>
        <taxon>Bacillaceae</taxon>
        <taxon>Bacillus</taxon>
    </lineage>
</organism>
<evidence type="ECO:0000313" key="3">
    <source>
        <dbReference type="Proteomes" id="UP000219546"/>
    </source>
</evidence>
<proteinExistence type="predicted"/>
<gene>
    <name evidence="2" type="ORF">SAMN05877753_106197</name>
</gene>
<dbReference type="EMBL" id="OAOP01000006">
    <property type="protein sequence ID" value="SNX72763.1"/>
    <property type="molecule type" value="Genomic_DNA"/>
</dbReference>
<dbReference type="Proteomes" id="UP000219546">
    <property type="component" value="Unassembled WGS sequence"/>
</dbReference>